<dbReference type="CDD" id="cd00761">
    <property type="entry name" value="Glyco_tranf_GTA_type"/>
    <property type="match status" value="1"/>
</dbReference>
<evidence type="ECO:0000259" key="1">
    <source>
        <dbReference type="Pfam" id="PF00535"/>
    </source>
</evidence>
<dbReference type="PANTHER" id="PTHR43685:SF2">
    <property type="entry name" value="GLYCOSYLTRANSFERASE 2-LIKE DOMAIN-CONTAINING PROTEIN"/>
    <property type="match status" value="1"/>
</dbReference>
<comment type="caution">
    <text evidence="2">The sequence shown here is derived from an EMBL/GenBank/DDBJ whole genome shotgun (WGS) entry which is preliminary data.</text>
</comment>
<proteinExistence type="predicted"/>
<evidence type="ECO:0000313" key="3">
    <source>
        <dbReference type="Proteomes" id="UP000290433"/>
    </source>
</evidence>
<gene>
    <name evidence="2" type="ORF">NU08_3050</name>
</gene>
<dbReference type="InterPro" id="IPR001173">
    <property type="entry name" value="Glyco_trans_2-like"/>
</dbReference>
<organism evidence="2 3">
    <name type="scientific">Flavobacterium anhuiense</name>
    <dbReference type="NCBI Taxonomy" id="459526"/>
    <lineage>
        <taxon>Bacteria</taxon>
        <taxon>Pseudomonadati</taxon>
        <taxon>Bacteroidota</taxon>
        <taxon>Flavobacteriia</taxon>
        <taxon>Flavobacteriales</taxon>
        <taxon>Flavobacteriaceae</taxon>
        <taxon>Flavobacterium</taxon>
    </lineage>
</organism>
<dbReference type="SUPFAM" id="SSF53448">
    <property type="entry name" value="Nucleotide-diphospho-sugar transferases"/>
    <property type="match status" value="1"/>
</dbReference>
<dbReference type="InterPro" id="IPR029044">
    <property type="entry name" value="Nucleotide-diphossugar_trans"/>
</dbReference>
<dbReference type="Gene3D" id="3.90.550.10">
    <property type="entry name" value="Spore Coat Polysaccharide Biosynthesis Protein SpsA, Chain A"/>
    <property type="match status" value="1"/>
</dbReference>
<dbReference type="AlphaFoldDB" id="A0A444VWC1"/>
<evidence type="ECO:0000313" key="2">
    <source>
        <dbReference type="EMBL" id="RYJ37836.1"/>
    </source>
</evidence>
<dbReference type="PANTHER" id="PTHR43685">
    <property type="entry name" value="GLYCOSYLTRANSFERASE"/>
    <property type="match status" value="1"/>
</dbReference>
<dbReference type="EMBL" id="JUIV01000012">
    <property type="protein sequence ID" value="RYJ37836.1"/>
    <property type="molecule type" value="Genomic_DNA"/>
</dbReference>
<accession>A0A444VWC1</accession>
<name>A0A444VWC1_9FLAO</name>
<dbReference type="Proteomes" id="UP000290433">
    <property type="component" value="Unassembled WGS sequence"/>
</dbReference>
<dbReference type="Pfam" id="PF00535">
    <property type="entry name" value="Glycos_transf_2"/>
    <property type="match status" value="1"/>
</dbReference>
<feature type="domain" description="Glycosyltransferase 2-like" evidence="1">
    <location>
        <begin position="2"/>
        <end position="119"/>
    </location>
</feature>
<keyword evidence="2" id="KW-0808">Transferase</keyword>
<dbReference type="GO" id="GO:0016740">
    <property type="term" value="F:transferase activity"/>
    <property type="evidence" value="ECO:0007669"/>
    <property type="project" value="UniProtKB-KW"/>
</dbReference>
<sequence length="263" mass="31048">MDEALQSVLDQTYENWECIIVNDGSLDDTEDFVKKWTLKDKRFKYLYQTNKGVSSARNFGIRESKGELILPLDADDKIQEKYLEKGVEQFLENSDLKLVYCNAIKFGDENEKWNLPDFSLKNLSVNNLIFCSAIYLKADWEFVGGYDEKMNSGLEDWEFWIALLKNGGEVFRINEVGFYYRIKNNSRQTNLTENNRERLLEYMSIKHADFYVAQLGSFVYLNSVVKSVRSEFQNKVQSEKFVIDLFCSMFFRFNIFGKYKRKK</sequence>
<dbReference type="InterPro" id="IPR050834">
    <property type="entry name" value="Glycosyltransf_2"/>
</dbReference>
<protein>
    <submittedName>
        <fullName evidence="2">Glycosyl transferase family protein</fullName>
    </submittedName>
</protein>
<reference evidence="2 3" key="1">
    <citation type="submission" date="2014-12" db="EMBL/GenBank/DDBJ databases">
        <title>Genome sequence of Flavobacterium anhuiense RCM74.</title>
        <authorList>
            <person name="Kim J.F."/>
            <person name="Song J.Y."/>
            <person name="Kwak M.-J."/>
            <person name="Lee S.-W."/>
        </authorList>
    </citation>
    <scope>NUCLEOTIDE SEQUENCE [LARGE SCALE GENOMIC DNA]</scope>
    <source>
        <strain evidence="2 3">RCM74</strain>
    </source>
</reference>